<dbReference type="GO" id="GO:0047499">
    <property type="term" value="F:calcium-independent phospholipase A2 activity"/>
    <property type="evidence" value="ECO:0007669"/>
    <property type="project" value="TreeGrafter"/>
</dbReference>
<dbReference type="InterPro" id="IPR002641">
    <property type="entry name" value="PNPLA_dom"/>
</dbReference>
<evidence type="ECO:0000313" key="8">
    <source>
        <dbReference type="Proteomes" id="UP001056012"/>
    </source>
</evidence>
<keyword evidence="8" id="KW-1185">Reference proteome</keyword>
<feature type="short sequence motif" description="GXSXG" evidence="4">
    <location>
        <begin position="995"/>
        <end position="999"/>
    </location>
</feature>
<dbReference type="Gene3D" id="1.25.40.10">
    <property type="entry name" value="Tetratricopeptide repeat domain"/>
    <property type="match status" value="1"/>
</dbReference>
<dbReference type="GO" id="GO:0046486">
    <property type="term" value="P:glycerolipid metabolic process"/>
    <property type="evidence" value="ECO:0007669"/>
    <property type="project" value="UniProtKB-ARBA"/>
</dbReference>
<dbReference type="Proteomes" id="UP001056012">
    <property type="component" value="Chromosome 2"/>
</dbReference>
<evidence type="ECO:0000313" key="7">
    <source>
        <dbReference type="EMBL" id="USP74753.1"/>
    </source>
</evidence>
<dbReference type="GO" id="GO:0043531">
    <property type="term" value="F:ADP binding"/>
    <property type="evidence" value="ECO:0007669"/>
    <property type="project" value="InterPro"/>
</dbReference>
<dbReference type="Pfam" id="PF13374">
    <property type="entry name" value="TPR_10"/>
    <property type="match status" value="1"/>
</dbReference>
<comment type="caution">
    <text evidence="4">Lacks conserved residue(s) required for the propagation of feature annotation.</text>
</comment>
<evidence type="ECO:0000256" key="1">
    <source>
        <dbReference type="ARBA" id="ARBA00022801"/>
    </source>
</evidence>
<dbReference type="VEuPathDB" id="FungiDB:yc1106_02027"/>
<protein>
    <recommendedName>
        <fullName evidence="6">PNPLA domain-containing protein</fullName>
    </recommendedName>
</protein>
<dbReference type="SUPFAM" id="SSF52151">
    <property type="entry name" value="FabD/lysophospholipase-like"/>
    <property type="match status" value="1"/>
</dbReference>
<evidence type="ECO:0000259" key="6">
    <source>
        <dbReference type="PROSITE" id="PS51635"/>
    </source>
</evidence>
<dbReference type="PROSITE" id="PS51635">
    <property type="entry name" value="PNPLA"/>
    <property type="match status" value="1"/>
</dbReference>
<dbReference type="Pfam" id="PF01734">
    <property type="entry name" value="Patatin"/>
    <property type="match status" value="1"/>
</dbReference>
<dbReference type="InterPro" id="IPR027417">
    <property type="entry name" value="P-loop_NTPase"/>
</dbReference>
<feature type="compositionally biased region" description="Low complexity" evidence="5">
    <location>
        <begin position="313"/>
        <end position="328"/>
    </location>
</feature>
<name>A0A9Q9DP47_CURCL</name>
<dbReference type="CDD" id="cd07216">
    <property type="entry name" value="Pat17_PNPLA8_PNPLA9_like3"/>
    <property type="match status" value="1"/>
</dbReference>
<dbReference type="Pfam" id="PF05621">
    <property type="entry name" value="TniB"/>
    <property type="match status" value="1"/>
</dbReference>
<evidence type="ECO:0000256" key="4">
    <source>
        <dbReference type="PROSITE-ProRule" id="PRU01161"/>
    </source>
</evidence>
<gene>
    <name evidence="7" type="ORF">yc1106_02027</name>
</gene>
<keyword evidence="2" id="KW-0442">Lipid degradation</keyword>
<accession>A0A9Q9DP47</accession>
<dbReference type="PANTHER" id="PTHR24185">
    <property type="entry name" value="CALCIUM-INDEPENDENT PHOSPHOLIPASE A2-GAMMA"/>
    <property type="match status" value="1"/>
</dbReference>
<dbReference type="GO" id="GO:0019369">
    <property type="term" value="P:arachidonate metabolic process"/>
    <property type="evidence" value="ECO:0007669"/>
    <property type="project" value="TreeGrafter"/>
</dbReference>
<feature type="compositionally biased region" description="Acidic residues" evidence="5">
    <location>
        <begin position="289"/>
        <end position="300"/>
    </location>
</feature>
<evidence type="ECO:0000256" key="5">
    <source>
        <dbReference type="SAM" id="MobiDB-lite"/>
    </source>
</evidence>
<reference evidence="7" key="1">
    <citation type="submission" date="2021-12" db="EMBL/GenBank/DDBJ databases">
        <title>Curvularia clavata genome.</title>
        <authorList>
            <person name="Cao Y."/>
        </authorList>
    </citation>
    <scope>NUCLEOTIDE SEQUENCE</scope>
    <source>
        <strain evidence="7">Yc1106</strain>
    </source>
</reference>
<dbReference type="InterPro" id="IPR008868">
    <property type="entry name" value="TniB"/>
</dbReference>
<dbReference type="PANTHER" id="PTHR24185:SF1">
    <property type="entry name" value="CALCIUM-INDEPENDENT PHOSPHOLIPASE A2-GAMMA"/>
    <property type="match status" value="1"/>
</dbReference>
<keyword evidence="3" id="KW-0443">Lipid metabolism</keyword>
<dbReference type="GO" id="GO:0016020">
    <property type="term" value="C:membrane"/>
    <property type="evidence" value="ECO:0007669"/>
    <property type="project" value="TreeGrafter"/>
</dbReference>
<dbReference type="InterPro" id="IPR011990">
    <property type="entry name" value="TPR-like_helical_dom_sf"/>
</dbReference>
<sequence>MRNQLSSLDTISGEPRVIVEDAGEGVIGIWVVGLCWVFERFRPLQKDRQQDRNRVENQKIERIFAFASLSSVARSFEILNSVREAALFKRPSTSNNNEDRTPKKEADRSRSARELELWRRARVALAAKMTRASLHQLSQVLISWEDPNFAFSFAQLFVAIFVLGPDSPPPDPAFLALDIYYFWMDDSKSFEIYRVARECKDVFARCVADPELGQHVWIRSAQGDFNLWCAGINVTRTDKSSLDYRLRTKTEVRDVVYGLVRALIGALERCWSLVAEKSRLDGGLAIIEEEPQPDPEDMDPESPQSCGSWDAMSNESKASASSSGNETSDPFLSEQISYAKTILGQLQRISLAIRKSGNKYRFEKADATLDENRFEDFRKHLTTVILMAFEDKMARELTAVQKMDKLSDYERLTPIQRRMVRANILRMNRIEFFTKSTRTAMLVVKPEPAVDAGGLAVVEAAVKPAIAYNDKTGVINSHQDDKDRVFTGLSSLPRCKIKRIVDEMYLTAESLLAHMFERHSVIRWTCDYCAYDASKRNESTYEGPQQFDTAEEWRSHIAAKHGDMKLSSQLATLGELNKRPMIGPLACPLCQFTTDSVDTEIDDHILQHLHEFALRALPEGSEETDNQESQISEGSGLLSHTHMTGVDKAIARECPLVTFQEVEDTMNNARHLLVTTGSISLPSGLKRPLYSDAAATELWQTESRRLTEVLHTLEFTSQNNMEWGHPDIRDVAVEVVVQMNSVAAVNAQPSLFNQINSLQYISVPSPPSYLIGQEDILNKLEDLLLSVQFSSQQLRIALVGQKGIGKTSIARTFVSRIRQHPSACSIFWVNASSEDDIERSYDTIMREFGEPPEWAGSISHRIQLFVHYLTWTFKGRWLIILDGLQHQTALYLCFEKLLPQGLNGTLLFTASDVSCFALLGPVETIQVPKLQGLRVLYPNPLDTNGLCLLSLDGGSVRGLSTLYILKDLMTRLNNERISAGLLRVKPCEVFDLIGGTSTGGLMAIMLGRLEMDVDACIAAYSELIKAVFEEKSSWLPVSWSGKVKARFDSAKLKSAVENVISKTDTSLADAFNDGKKRGCRTFVCATVKETASITRLRSYTLPDEGEIPATVCQAALATLAATDFFDPVSIGAHHFVNGALGANNPVNEVEGEAANIWSSGTGDLKPLVKCFISIGTGYPSKKALEDNIAKFLSKSLVGIATETEETERKFIVRWAKHYDEKRYFRFNIDRGLQEIGLAEYKEQGRIEAATSEYLQHQAQRFRVRDCIENLQQKQGKTELSFALIMHEHTIRHTTQSQRVRNVHWIVPRLVNHLFTGRLELLDRIRSALRNDSEDAIEHKRLVITGMAGIGKSEVCLKIADLLQEDFWGVFWVDVSSLSTAQHGFLAIAKALGSSAESVEESLQALANTPDRWLLILDSADNPAFDYAAYIPSGRRSVVIITSRVPECSQYSTLPAETLEGLEDEHSTQLLLKAARVPQASWQACGEQAQAIVQLLGSHTLALIQAGTYIAEGYCRLDQYTEKYERLRERLLNHYPKQEQSRYRHVYATFEASIPVLKDSEDEASQDALDLLGVLSMLHSSVLPFNVFLDAWRGARDIIEANSYQNNEIDDLGQWHVYQLPKFIDSQANEWDNYRLNRASDLLASLSLVTRHRSDDLDGFSMHPLAHAWAKDRLGQEQQQTAWIGAGCIIALSQGESETWQMYERQLRPHMQSFLSARVQEMLSFGPPGTILPILLKCGWVLNTMREDGRLKELLDGIYKVLQITPLDPSQEHVRIWDLAARNLGYLGYTRQAIGLLEHVVKMREAALAETHPSRLALQHELAGAYRANGQTKEAVQLLEHVVKVYETMLAETHPNRLTLQHELAGAYRANGQTKEAVQLLEHVVKVRKTTLAETHPDRLASQHELASAYQANGQINDIVPDTKSAMRMDLGSVMASARFSKGDVVQKPIFVNGMRTKGVFTIYDRRRNPAGYVEYRLKNFYDLKVESGWTREKELKPGS</sequence>
<organism evidence="7 8">
    <name type="scientific">Curvularia clavata</name>
    <dbReference type="NCBI Taxonomy" id="95742"/>
    <lineage>
        <taxon>Eukaryota</taxon>
        <taxon>Fungi</taxon>
        <taxon>Dikarya</taxon>
        <taxon>Ascomycota</taxon>
        <taxon>Pezizomycotina</taxon>
        <taxon>Dothideomycetes</taxon>
        <taxon>Pleosporomycetidae</taxon>
        <taxon>Pleosporales</taxon>
        <taxon>Pleosporineae</taxon>
        <taxon>Pleosporaceae</taxon>
        <taxon>Curvularia</taxon>
    </lineage>
</organism>
<feature type="domain" description="PNPLA" evidence="6">
    <location>
        <begin position="949"/>
        <end position="1150"/>
    </location>
</feature>
<dbReference type="SUPFAM" id="SSF52540">
    <property type="entry name" value="P-loop containing nucleoside triphosphate hydrolases"/>
    <property type="match status" value="2"/>
</dbReference>
<dbReference type="InterPro" id="IPR016035">
    <property type="entry name" value="Acyl_Trfase/lysoPLipase"/>
</dbReference>
<evidence type="ECO:0000256" key="2">
    <source>
        <dbReference type="ARBA" id="ARBA00022963"/>
    </source>
</evidence>
<dbReference type="SUPFAM" id="SSF48452">
    <property type="entry name" value="TPR-like"/>
    <property type="match status" value="1"/>
</dbReference>
<dbReference type="EMBL" id="CP089275">
    <property type="protein sequence ID" value="USP74753.1"/>
    <property type="molecule type" value="Genomic_DNA"/>
</dbReference>
<dbReference type="Gene3D" id="3.40.50.300">
    <property type="entry name" value="P-loop containing nucleotide triphosphate hydrolases"/>
    <property type="match status" value="2"/>
</dbReference>
<dbReference type="Pfam" id="PF00931">
    <property type="entry name" value="NB-ARC"/>
    <property type="match status" value="1"/>
</dbReference>
<dbReference type="Gene3D" id="3.40.1090.10">
    <property type="entry name" value="Cytosolic phospholipase A2 catalytic domain"/>
    <property type="match status" value="1"/>
</dbReference>
<dbReference type="GO" id="GO:0016042">
    <property type="term" value="P:lipid catabolic process"/>
    <property type="evidence" value="ECO:0007669"/>
    <property type="project" value="UniProtKB-KW"/>
</dbReference>
<dbReference type="Pfam" id="PF13424">
    <property type="entry name" value="TPR_12"/>
    <property type="match status" value="1"/>
</dbReference>
<feature type="region of interest" description="Disordered" evidence="5">
    <location>
        <begin position="289"/>
        <end position="329"/>
    </location>
</feature>
<dbReference type="InterPro" id="IPR002182">
    <property type="entry name" value="NB-ARC"/>
</dbReference>
<keyword evidence="1" id="KW-0378">Hydrolase</keyword>
<dbReference type="OrthoDB" id="3913514at2759"/>
<proteinExistence type="predicted"/>
<evidence type="ECO:0000256" key="3">
    <source>
        <dbReference type="ARBA" id="ARBA00023098"/>
    </source>
</evidence>